<name>A0A558IQL4_9CORY</name>
<dbReference type="RefSeq" id="WP_158381602.1">
    <property type="nucleotide sequence ID" value="NZ_VMTX01000008.1"/>
</dbReference>
<evidence type="ECO:0000313" key="2">
    <source>
        <dbReference type="Proteomes" id="UP000320648"/>
    </source>
</evidence>
<organism evidence="1 2">
    <name type="scientific">Corynebacterium aurimucosum</name>
    <dbReference type="NCBI Taxonomy" id="169292"/>
    <lineage>
        <taxon>Bacteria</taxon>
        <taxon>Bacillati</taxon>
        <taxon>Actinomycetota</taxon>
        <taxon>Actinomycetes</taxon>
        <taxon>Mycobacteriales</taxon>
        <taxon>Corynebacteriaceae</taxon>
        <taxon>Corynebacterium</taxon>
    </lineage>
</organism>
<dbReference type="AlphaFoldDB" id="A0A558IQL4"/>
<gene>
    <name evidence="1" type="ORF">FQN05_06845</name>
</gene>
<proteinExistence type="predicted"/>
<dbReference type="Proteomes" id="UP000320648">
    <property type="component" value="Unassembled WGS sequence"/>
</dbReference>
<reference evidence="1 2" key="1">
    <citation type="submission" date="2019-07" db="EMBL/GenBank/DDBJ databases">
        <title>Draft genome of C. aurimucosum strain 15-4290.</title>
        <authorList>
            <person name="Pacheco L.G.C."/>
            <person name="Aguiar E.R.G.R."/>
            <person name="Navas J."/>
            <person name="Santos C.S."/>
            <person name="Rocha D.J.P.G."/>
        </authorList>
    </citation>
    <scope>NUCLEOTIDE SEQUENCE [LARGE SCALE GENOMIC DNA]</scope>
    <source>
        <strain evidence="1 2">15-4290</strain>
    </source>
</reference>
<evidence type="ECO:0000313" key="1">
    <source>
        <dbReference type="EMBL" id="TVU83669.1"/>
    </source>
</evidence>
<dbReference type="EMBL" id="VMTX01000008">
    <property type="protein sequence ID" value="TVU83669.1"/>
    <property type="molecule type" value="Genomic_DNA"/>
</dbReference>
<accession>A0A558IQL4</accession>
<comment type="caution">
    <text evidence="1">The sequence shown here is derived from an EMBL/GenBank/DDBJ whole genome shotgun (WGS) entry which is preliminary data.</text>
</comment>
<sequence length="113" mass="12761">MASRRRHLSEGVFRSENAFCGVQMAFLLPKTPFGRCRLQDAMWRKLFRSQHAADNLAPPTFTRTSLLLSRPTFNDVVSSYKVLLKRFGSEGSLGGKQTFWRSLDGSFGGKETL</sequence>
<protein>
    <submittedName>
        <fullName evidence="1">Uncharacterized protein</fullName>
    </submittedName>
</protein>